<name>S7Z7I5_PENO1</name>
<feature type="compositionally biased region" description="Basic and acidic residues" evidence="1">
    <location>
        <begin position="70"/>
        <end position="90"/>
    </location>
</feature>
<evidence type="ECO:0000313" key="2">
    <source>
        <dbReference type="EMBL" id="EPS26535.1"/>
    </source>
</evidence>
<dbReference type="AlphaFoldDB" id="S7Z7I5"/>
<gene>
    <name evidence="2" type="ORF">PDE_01472</name>
</gene>
<feature type="region of interest" description="Disordered" evidence="1">
    <location>
        <begin position="69"/>
        <end position="90"/>
    </location>
</feature>
<reference evidence="2 3" key="1">
    <citation type="journal article" date="2013" name="PLoS ONE">
        <title>Genomic and secretomic analyses reveal unique features of the lignocellulolytic enzyme system of Penicillium decumbens.</title>
        <authorList>
            <person name="Liu G."/>
            <person name="Zhang L."/>
            <person name="Wei X."/>
            <person name="Zou G."/>
            <person name="Qin Y."/>
            <person name="Ma L."/>
            <person name="Li J."/>
            <person name="Zheng H."/>
            <person name="Wang S."/>
            <person name="Wang C."/>
            <person name="Xun L."/>
            <person name="Zhao G.-P."/>
            <person name="Zhou Z."/>
            <person name="Qu Y."/>
        </authorList>
    </citation>
    <scope>NUCLEOTIDE SEQUENCE [LARGE SCALE GENOMIC DNA]</scope>
    <source>
        <strain evidence="3">114-2 / CGMCC 5302</strain>
    </source>
</reference>
<evidence type="ECO:0000256" key="1">
    <source>
        <dbReference type="SAM" id="MobiDB-lite"/>
    </source>
</evidence>
<dbReference type="HOGENOM" id="CLU_2441562_0_0_1"/>
<organism evidence="2 3">
    <name type="scientific">Penicillium oxalicum (strain 114-2 / CGMCC 5302)</name>
    <name type="common">Penicillium decumbens</name>
    <dbReference type="NCBI Taxonomy" id="933388"/>
    <lineage>
        <taxon>Eukaryota</taxon>
        <taxon>Fungi</taxon>
        <taxon>Dikarya</taxon>
        <taxon>Ascomycota</taxon>
        <taxon>Pezizomycotina</taxon>
        <taxon>Eurotiomycetes</taxon>
        <taxon>Eurotiomycetidae</taxon>
        <taxon>Eurotiales</taxon>
        <taxon>Aspergillaceae</taxon>
        <taxon>Penicillium</taxon>
    </lineage>
</organism>
<sequence>MADNSSPDYKSLFLQEEERRKHAEDEGRREKERRELAESRRNQIEERTRRTTFPEFILIDLQVYKARKQSRGEITRIGKSKEKEEERENL</sequence>
<dbReference type="EMBL" id="KB644409">
    <property type="protein sequence ID" value="EPS26535.1"/>
    <property type="molecule type" value="Genomic_DNA"/>
</dbReference>
<evidence type="ECO:0000313" key="3">
    <source>
        <dbReference type="Proteomes" id="UP000019376"/>
    </source>
</evidence>
<proteinExistence type="predicted"/>
<protein>
    <submittedName>
        <fullName evidence="2">Uncharacterized protein</fullName>
    </submittedName>
</protein>
<feature type="region of interest" description="Disordered" evidence="1">
    <location>
        <begin position="1"/>
        <end position="46"/>
    </location>
</feature>
<keyword evidence="3" id="KW-1185">Reference proteome</keyword>
<accession>S7Z7I5</accession>
<dbReference type="Proteomes" id="UP000019376">
    <property type="component" value="Unassembled WGS sequence"/>
</dbReference>
<feature type="compositionally biased region" description="Basic and acidic residues" evidence="1">
    <location>
        <begin position="16"/>
        <end position="46"/>
    </location>
</feature>